<evidence type="ECO:0000313" key="3">
    <source>
        <dbReference type="Proteomes" id="UP000518752"/>
    </source>
</evidence>
<dbReference type="AlphaFoldDB" id="A0A8H5HT65"/>
<dbReference type="EMBL" id="JAACJN010000024">
    <property type="protein sequence ID" value="KAF5389161.1"/>
    <property type="molecule type" value="Genomic_DNA"/>
</dbReference>
<organism evidence="2 3">
    <name type="scientific">Collybiopsis confluens</name>
    <dbReference type="NCBI Taxonomy" id="2823264"/>
    <lineage>
        <taxon>Eukaryota</taxon>
        <taxon>Fungi</taxon>
        <taxon>Dikarya</taxon>
        <taxon>Basidiomycota</taxon>
        <taxon>Agaricomycotina</taxon>
        <taxon>Agaricomycetes</taxon>
        <taxon>Agaricomycetidae</taxon>
        <taxon>Agaricales</taxon>
        <taxon>Marasmiineae</taxon>
        <taxon>Omphalotaceae</taxon>
        <taxon>Collybiopsis</taxon>
    </lineage>
</organism>
<sequence>MDFHRESPPPPAYSERYYDKKLAASFELNLAISEDPEEEEDWDEPGREPAATSPRSTSTQQSTVRRLPPVPGQEEPKPLRIHKRTVSHSAYPASEPRRALPLGRSSHTRAASSQLQFDPSVAYASPEFSPRPASSRPIHPDPSYIPFNPSALYNTAVSPHLNVAPARLPSAVGHPQPSRSPSIPSSSTGTSLSVRSPYTSRARWATSEDQIA</sequence>
<dbReference type="Proteomes" id="UP000518752">
    <property type="component" value="Unassembled WGS sequence"/>
</dbReference>
<gene>
    <name evidence="2" type="ORF">D9757_004920</name>
</gene>
<feature type="compositionally biased region" description="Low complexity" evidence="1">
    <location>
        <begin position="48"/>
        <end position="63"/>
    </location>
</feature>
<dbReference type="OrthoDB" id="2797886at2759"/>
<feature type="region of interest" description="Disordered" evidence="1">
    <location>
        <begin position="29"/>
        <end position="143"/>
    </location>
</feature>
<name>A0A8H5HT65_9AGAR</name>
<feature type="compositionally biased region" description="Acidic residues" evidence="1">
    <location>
        <begin position="34"/>
        <end position="43"/>
    </location>
</feature>
<feature type="compositionally biased region" description="Low complexity" evidence="1">
    <location>
        <begin position="175"/>
        <end position="197"/>
    </location>
</feature>
<reference evidence="2 3" key="1">
    <citation type="journal article" date="2020" name="ISME J.">
        <title>Uncovering the hidden diversity of litter-decomposition mechanisms in mushroom-forming fungi.</title>
        <authorList>
            <person name="Floudas D."/>
            <person name="Bentzer J."/>
            <person name="Ahren D."/>
            <person name="Johansson T."/>
            <person name="Persson P."/>
            <person name="Tunlid A."/>
        </authorList>
    </citation>
    <scope>NUCLEOTIDE SEQUENCE [LARGE SCALE GENOMIC DNA]</scope>
    <source>
        <strain evidence="2 3">CBS 406.79</strain>
    </source>
</reference>
<feature type="compositionally biased region" description="Polar residues" evidence="1">
    <location>
        <begin position="108"/>
        <end position="117"/>
    </location>
</feature>
<evidence type="ECO:0000313" key="2">
    <source>
        <dbReference type="EMBL" id="KAF5389161.1"/>
    </source>
</evidence>
<comment type="caution">
    <text evidence="2">The sequence shown here is derived from an EMBL/GenBank/DDBJ whole genome shotgun (WGS) entry which is preliminary data.</text>
</comment>
<feature type="region of interest" description="Disordered" evidence="1">
    <location>
        <begin position="167"/>
        <end position="212"/>
    </location>
</feature>
<keyword evidence="3" id="KW-1185">Reference proteome</keyword>
<evidence type="ECO:0000256" key="1">
    <source>
        <dbReference type="SAM" id="MobiDB-lite"/>
    </source>
</evidence>
<proteinExistence type="predicted"/>
<accession>A0A8H5HT65</accession>
<protein>
    <submittedName>
        <fullName evidence="2">Uncharacterized protein</fullName>
    </submittedName>
</protein>